<dbReference type="OrthoDB" id="7486202at2759"/>
<dbReference type="SMART" id="SM00409">
    <property type="entry name" value="IG"/>
    <property type="match status" value="2"/>
</dbReference>
<dbReference type="CDD" id="cd00096">
    <property type="entry name" value="Ig"/>
    <property type="match status" value="2"/>
</dbReference>
<feature type="domain" description="Ig-like" evidence="5">
    <location>
        <begin position="24"/>
        <end position="125"/>
    </location>
</feature>
<dbReference type="InterPro" id="IPR036179">
    <property type="entry name" value="Ig-like_dom_sf"/>
</dbReference>
<dbReference type="GeneID" id="111360882"/>
<feature type="domain" description="Ig-like" evidence="5">
    <location>
        <begin position="240"/>
        <end position="335"/>
    </location>
</feature>
<keyword evidence="3" id="KW-1015">Disulfide bond</keyword>
<comment type="subcellular location">
    <subcellularLocation>
        <location evidence="1">Membrane</location>
        <topology evidence="1">Single-pass membrane protein</topology>
    </subcellularLocation>
</comment>
<evidence type="ECO:0000313" key="6">
    <source>
        <dbReference type="Proteomes" id="UP000301870"/>
    </source>
</evidence>
<dbReference type="InterPro" id="IPR013783">
    <property type="entry name" value="Ig-like_fold"/>
</dbReference>
<dbReference type="AlphaFoldDB" id="A0A9J7ERN4"/>
<dbReference type="PANTHER" id="PTHR23278:SF19">
    <property type="entry name" value="OBSCURIN"/>
    <property type="match status" value="1"/>
</dbReference>
<feature type="domain" description="Ig-like" evidence="5">
    <location>
        <begin position="340"/>
        <end position="433"/>
    </location>
</feature>
<dbReference type="Pfam" id="PF00047">
    <property type="entry name" value="ig"/>
    <property type="match status" value="1"/>
</dbReference>
<name>A0A9J7ERN4_SPOLT</name>
<evidence type="ECO:0000313" key="7">
    <source>
        <dbReference type="RefSeq" id="XP_022832937.1"/>
    </source>
</evidence>
<protein>
    <submittedName>
        <fullName evidence="7">Hemicentin-2-like</fullName>
    </submittedName>
</protein>
<dbReference type="PANTHER" id="PTHR23278">
    <property type="entry name" value="SIDESTEP PROTEIN"/>
    <property type="match status" value="1"/>
</dbReference>
<evidence type="ECO:0000256" key="1">
    <source>
        <dbReference type="ARBA" id="ARBA00004167"/>
    </source>
</evidence>
<keyword evidence="6" id="KW-1185">Reference proteome</keyword>
<dbReference type="InterPro" id="IPR013162">
    <property type="entry name" value="CD80_C2-set"/>
</dbReference>
<dbReference type="PROSITE" id="PS50835">
    <property type="entry name" value="IG_LIKE"/>
    <property type="match status" value="4"/>
</dbReference>
<dbReference type="KEGG" id="sliu:111360882"/>
<evidence type="ECO:0000256" key="2">
    <source>
        <dbReference type="ARBA" id="ARBA00023136"/>
    </source>
</evidence>
<keyword evidence="4" id="KW-0732">Signal</keyword>
<feature type="signal peptide" evidence="4">
    <location>
        <begin position="1"/>
        <end position="21"/>
    </location>
</feature>
<feature type="chain" id="PRO_5039938645" evidence="4">
    <location>
        <begin position="22"/>
        <end position="660"/>
    </location>
</feature>
<dbReference type="SUPFAM" id="SSF48726">
    <property type="entry name" value="Immunoglobulin"/>
    <property type="match status" value="4"/>
</dbReference>
<dbReference type="InterPro" id="IPR003599">
    <property type="entry name" value="Ig_sub"/>
</dbReference>
<keyword evidence="2" id="KW-0472">Membrane</keyword>
<reference evidence="7" key="1">
    <citation type="submission" date="2025-08" db="UniProtKB">
        <authorList>
            <consortium name="RefSeq"/>
        </authorList>
    </citation>
    <scope>IDENTIFICATION</scope>
    <source>
        <strain evidence="7">Ishihara</strain>
        <tissue evidence="7">Whole body</tissue>
    </source>
</reference>
<dbReference type="Gene3D" id="2.60.40.10">
    <property type="entry name" value="Immunoglobulins"/>
    <property type="match status" value="4"/>
</dbReference>
<accession>A0A9J7ERN4</accession>
<dbReference type="InterPro" id="IPR013151">
    <property type="entry name" value="Immunoglobulin_dom"/>
</dbReference>
<evidence type="ECO:0000259" key="5">
    <source>
        <dbReference type="PROSITE" id="PS50835"/>
    </source>
</evidence>
<evidence type="ECO:0000256" key="3">
    <source>
        <dbReference type="ARBA" id="ARBA00023157"/>
    </source>
</evidence>
<feature type="domain" description="Ig-like" evidence="5">
    <location>
        <begin position="139"/>
        <end position="233"/>
    </location>
</feature>
<proteinExistence type="predicted"/>
<dbReference type="InterPro" id="IPR007110">
    <property type="entry name" value="Ig-like_dom"/>
</dbReference>
<evidence type="ECO:0000256" key="4">
    <source>
        <dbReference type="SAM" id="SignalP"/>
    </source>
</evidence>
<dbReference type="GO" id="GO:0016020">
    <property type="term" value="C:membrane"/>
    <property type="evidence" value="ECO:0007669"/>
    <property type="project" value="UniProtKB-SubCell"/>
</dbReference>
<dbReference type="Pfam" id="PF08205">
    <property type="entry name" value="C2-set_2"/>
    <property type="match status" value="1"/>
</dbReference>
<dbReference type="RefSeq" id="XP_022832937.1">
    <property type="nucleotide sequence ID" value="XM_022977169.1"/>
</dbReference>
<gene>
    <name evidence="7" type="primary">LOC111360882</name>
</gene>
<sequence>MKSLTLMCTLIVACLAWLINGQETDIVVLRAIRGREARLPCGQGTVFLDGPNSYVLWLKDDRDFLYRFPNEEYEHNLMNPDRIVEASCNPGSCRDQTALVVKRVTNHDGGLYRCRVHYQTSPSVDHLIELRVIDSPGVPTVYNGNEEVKGVTVGPLSVGSDLTLSCRVKNKDPEIEVYWRRNGVMMERTHLTRTDVVQADIHLYNLTRSNADSHYECLAQNSDVSEPLIKSIVIKMYLAPLSVQIRLDENYGFEAGIPRLVDCVVIGCVPAPSISWHLGDTLLRPTSHKEVNEGNYTVSTLTLSPSLQESHYELSCRAHNSHMPSELFQDKVVINVGYRPTCQTGRVERVGAVVREAETVHCIVDASPEPLQFTWTFEDSKTLYTSGTRISTYRNRYSSSLTWLSRGGDIGLLQCRATNAFGEQKNPCVFNITAGGPPETPDCDIQRTVPNHLAVHCRLGWDGGRPQKVYFELYDETGRLLRNVSDAVGNYHLKNLPEHQNFTAVYYAANTRGKSQQIKKILKSYSDVIAEEKTELERSNGIAKKWMPYVETLAGIVTLGITGAAITLVVKIFCGKRDHEDSNPDLVPRNTNGCFHREPDITKEDRCFESTNITANPLATCSNMQNTLPYCPPTVPSCRVVLGCPHDNDDCLSGQQSYFV</sequence>
<organism evidence="6 7">
    <name type="scientific">Spodoptera litura</name>
    <name type="common">Asian cotton leafworm</name>
    <dbReference type="NCBI Taxonomy" id="69820"/>
    <lineage>
        <taxon>Eukaryota</taxon>
        <taxon>Metazoa</taxon>
        <taxon>Ecdysozoa</taxon>
        <taxon>Arthropoda</taxon>
        <taxon>Hexapoda</taxon>
        <taxon>Insecta</taxon>
        <taxon>Pterygota</taxon>
        <taxon>Neoptera</taxon>
        <taxon>Endopterygota</taxon>
        <taxon>Lepidoptera</taxon>
        <taxon>Glossata</taxon>
        <taxon>Ditrysia</taxon>
        <taxon>Noctuoidea</taxon>
        <taxon>Noctuidae</taxon>
        <taxon>Amphipyrinae</taxon>
        <taxon>Spodoptera</taxon>
    </lineage>
</organism>
<dbReference type="Proteomes" id="UP000301870">
    <property type="component" value="Chromosome Z"/>
</dbReference>